<proteinExistence type="predicted"/>
<evidence type="ECO:0000313" key="1">
    <source>
        <dbReference type="EMBL" id="MBX34651.1"/>
    </source>
</evidence>
<dbReference type="AlphaFoldDB" id="A0A2P2MWR1"/>
<protein>
    <submittedName>
        <fullName evidence="1">Uncharacterized protein MANES_14G136900</fullName>
    </submittedName>
</protein>
<sequence length="29" mass="3022">MFIHPVSTFGGRALQLLLNGGPHSQGLSS</sequence>
<reference evidence="1" key="1">
    <citation type="submission" date="2018-02" db="EMBL/GenBank/DDBJ databases">
        <title>Rhizophora mucronata_Transcriptome.</title>
        <authorList>
            <person name="Meera S.P."/>
            <person name="Sreeshan A."/>
            <person name="Augustine A."/>
        </authorList>
    </citation>
    <scope>NUCLEOTIDE SEQUENCE</scope>
    <source>
        <tissue evidence="1">Leaf</tissue>
    </source>
</reference>
<organism evidence="1">
    <name type="scientific">Rhizophora mucronata</name>
    <name type="common">Asiatic mangrove</name>
    <dbReference type="NCBI Taxonomy" id="61149"/>
    <lineage>
        <taxon>Eukaryota</taxon>
        <taxon>Viridiplantae</taxon>
        <taxon>Streptophyta</taxon>
        <taxon>Embryophyta</taxon>
        <taxon>Tracheophyta</taxon>
        <taxon>Spermatophyta</taxon>
        <taxon>Magnoliopsida</taxon>
        <taxon>eudicotyledons</taxon>
        <taxon>Gunneridae</taxon>
        <taxon>Pentapetalae</taxon>
        <taxon>rosids</taxon>
        <taxon>fabids</taxon>
        <taxon>Malpighiales</taxon>
        <taxon>Rhizophoraceae</taxon>
        <taxon>Rhizophora</taxon>
    </lineage>
</organism>
<name>A0A2P2MWR1_RHIMU</name>
<dbReference type="EMBL" id="GGEC01054167">
    <property type="protein sequence ID" value="MBX34651.1"/>
    <property type="molecule type" value="Transcribed_RNA"/>
</dbReference>
<accession>A0A2P2MWR1</accession>